<evidence type="ECO:0000313" key="8">
    <source>
        <dbReference type="Proteomes" id="UP001470230"/>
    </source>
</evidence>
<dbReference type="InterPro" id="IPR044611">
    <property type="entry name" value="E3A/B/C-like"/>
</dbReference>
<dbReference type="EMBL" id="JAPFFF010000009">
    <property type="protein sequence ID" value="KAK8883420.1"/>
    <property type="molecule type" value="Genomic_DNA"/>
</dbReference>
<evidence type="ECO:0000259" key="6">
    <source>
        <dbReference type="PROSITE" id="PS50237"/>
    </source>
</evidence>
<dbReference type="Gene3D" id="3.30.2410.10">
    <property type="entry name" value="Hect, E3 ligase catalytic domain"/>
    <property type="match status" value="1"/>
</dbReference>
<dbReference type="Pfam" id="PF00632">
    <property type="entry name" value="HECT"/>
    <property type="match status" value="1"/>
</dbReference>
<accession>A0ABR2JX46</accession>
<dbReference type="GO" id="GO:0016874">
    <property type="term" value="F:ligase activity"/>
    <property type="evidence" value="ECO:0007669"/>
    <property type="project" value="UniProtKB-KW"/>
</dbReference>
<dbReference type="Proteomes" id="UP001470230">
    <property type="component" value="Unassembled WGS sequence"/>
</dbReference>
<keyword evidence="8" id="KW-1185">Reference proteome</keyword>
<comment type="caution">
    <text evidence="7">The sequence shown here is derived from an EMBL/GenBank/DDBJ whole genome shotgun (WGS) entry which is preliminary data.</text>
</comment>
<dbReference type="EC" id="2.3.2.26" evidence="2"/>
<dbReference type="PROSITE" id="PS50237">
    <property type="entry name" value="HECT"/>
    <property type="match status" value="1"/>
</dbReference>
<dbReference type="SMART" id="SM00119">
    <property type="entry name" value="HECTc"/>
    <property type="match status" value="1"/>
</dbReference>
<evidence type="ECO:0000256" key="5">
    <source>
        <dbReference type="PROSITE-ProRule" id="PRU00104"/>
    </source>
</evidence>
<evidence type="ECO:0000256" key="3">
    <source>
        <dbReference type="ARBA" id="ARBA00022679"/>
    </source>
</evidence>
<proteinExistence type="predicted"/>
<dbReference type="Pfam" id="PF16558">
    <property type="entry name" value="AZUL"/>
    <property type="match status" value="1"/>
</dbReference>
<protein>
    <recommendedName>
        <fullName evidence="2">HECT-type E3 ubiquitin transferase</fullName>
        <ecNumber evidence="2">2.3.2.26</ecNumber>
    </recommendedName>
</protein>
<dbReference type="Gene3D" id="3.90.1750.10">
    <property type="entry name" value="Hect, E3 ligase catalytic domains"/>
    <property type="match status" value="1"/>
</dbReference>
<keyword evidence="7" id="KW-0436">Ligase</keyword>
<dbReference type="InterPro" id="IPR042556">
    <property type="entry name" value="AZUL_sf"/>
</dbReference>
<dbReference type="Gene3D" id="6.10.130.10">
    <property type="entry name" value="Ubiquitin-protein ligase E3A, N-terminal zinc-binding domain (AZUL)"/>
    <property type="match status" value="1"/>
</dbReference>
<name>A0ABR2JX46_9EUKA</name>
<evidence type="ECO:0000313" key="7">
    <source>
        <dbReference type="EMBL" id="KAK8883420.1"/>
    </source>
</evidence>
<comment type="catalytic activity">
    <reaction evidence="1">
        <text>S-ubiquitinyl-[E2 ubiquitin-conjugating enzyme]-L-cysteine + [acceptor protein]-L-lysine = [E2 ubiquitin-conjugating enzyme]-L-cysteine + N(6)-ubiquitinyl-[acceptor protein]-L-lysine.</text>
        <dbReference type="EC" id="2.3.2.26"/>
    </reaction>
</comment>
<gene>
    <name evidence="7" type="ORF">M9Y10_046070</name>
</gene>
<sequence length="706" mass="80576">MIDNITSQYLYQFSSGCDRICCTNKYCINNPKFIYSDSSKEEQYKNALKCANDPDFQNNLCKDLPYNISHPNCYNQLEAFRKFALNLIAQDKLNTKKTIQQIRLNFLDGNVLGLLLLDNNQPLSILNSAINDTFFYDFSTKLSSIPHLNASILDCVNTVSKMLTDPSDLNNKIEKFSKLRSLLILFYFPAIMNPSCFKTILVPLLQKISSLSQAAVNVLTHWLSQLPKLFIQIVGTVHFAISIYFCTRKTPNVHSEEMSTYLKVISILYESNSLSPNPFPPSIFYNHHINEAIDYEHELDLKRNHLPSLLRSPYVLSIKTKAAICQLESEQFMGIVAYRSLLMNVFGNTNSHDLFLTLRIRRDHLIDDAVVQLLNQNSLNFLKKLRIEFEGESAVDIGGPSREFLYLVSEQLFSPDHGMFVTVNDNRFHWFSPCSFEEDRSFFLVGAVVGLAIHNSVVLPIRFPQVVYKRILTPSKPLTINDLREVDPQLASSLLSIASMAQNGEDVSVLMLNFTAQIDRFGEQVSIPLVDGMQDVEVDNQNVDFYISSYIDFVLVKNIEDHFEAFRRGFELACRSPSYKLLDPAEIDLLVSGEAELDWGALQRCAIYKDGYTSKSRAVRWFWEIFNDFSTQQKLMFLKFLTGTDRAPIGGLGNLKLVIQRGADYNRLPVSHTCFNVFTLPDYRSKKQMVDNVLLAIQHTEGFGFV</sequence>
<dbReference type="PANTHER" id="PTHR45700:SF8">
    <property type="entry name" value="HECT-TYPE E3 UBIQUITIN TRANSFERASE"/>
    <property type="match status" value="1"/>
</dbReference>
<keyword evidence="3" id="KW-0808">Transferase</keyword>
<dbReference type="SUPFAM" id="SSF56204">
    <property type="entry name" value="Hect, E3 ligase catalytic domain"/>
    <property type="match status" value="1"/>
</dbReference>
<dbReference type="InterPro" id="IPR000569">
    <property type="entry name" value="HECT_dom"/>
</dbReference>
<evidence type="ECO:0000256" key="4">
    <source>
        <dbReference type="ARBA" id="ARBA00022786"/>
    </source>
</evidence>
<dbReference type="Gene3D" id="3.30.2160.10">
    <property type="entry name" value="Hect, E3 ligase catalytic domain"/>
    <property type="match status" value="1"/>
</dbReference>
<reference evidence="7 8" key="1">
    <citation type="submission" date="2024-04" db="EMBL/GenBank/DDBJ databases">
        <title>Tritrichomonas musculus Genome.</title>
        <authorList>
            <person name="Alves-Ferreira E."/>
            <person name="Grigg M."/>
            <person name="Lorenzi H."/>
            <person name="Galac M."/>
        </authorList>
    </citation>
    <scope>NUCLEOTIDE SEQUENCE [LARGE SCALE GENOMIC DNA]</scope>
    <source>
        <strain evidence="7 8">EAF2021</strain>
    </source>
</reference>
<organism evidence="7 8">
    <name type="scientific">Tritrichomonas musculus</name>
    <dbReference type="NCBI Taxonomy" id="1915356"/>
    <lineage>
        <taxon>Eukaryota</taxon>
        <taxon>Metamonada</taxon>
        <taxon>Parabasalia</taxon>
        <taxon>Tritrichomonadida</taxon>
        <taxon>Tritrichomonadidae</taxon>
        <taxon>Tritrichomonas</taxon>
    </lineage>
</organism>
<keyword evidence="4 5" id="KW-0833">Ubl conjugation pathway</keyword>
<dbReference type="InterPro" id="IPR035983">
    <property type="entry name" value="Hect_E3_ubiquitin_ligase"/>
</dbReference>
<dbReference type="CDD" id="cd00078">
    <property type="entry name" value="HECTc"/>
    <property type="match status" value="1"/>
</dbReference>
<evidence type="ECO:0000256" key="1">
    <source>
        <dbReference type="ARBA" id="ARBA00000885"/>
    </source>
</evidence>
<feature type="active site" description="Glycyl thioester intermediate" evidence="5">
    <location>
        <position position="674"/>
    </location>
</feature>
<feature type="domain" description="HECT" evidence="6">
    <location>
        <begin position="377"/>
        <end position="706"/>
    </location>
</feature>
<dbReference type="InterPro" id="IPR032353">
    <property type="entry name" value="AZUL"/>
</dbReference>
<evidence type="ECO:0000256" key="2">
    <source>
        <dbReference type="ARBA" id="ARBA00012485"/>
    </source>
</evidence>
<dbReference type="PANTHER" id="PTHR45700">
    <property type="entry name" value="UBIQUITIN-PROTEIN LIGASE E3C"/>
    <property type="match status" value="1"/>
</dbReference>